<proteinExistence type="predicted"/>
<reference evidence="1 2" key="1">
    <citation type="submission" date="2014-08" db="EMBL/GenBank/DDBJ databases">
        <title>Genome sequence of Tetragenococcus muriaticus.</title>
        <authorList>
            <person name="Chuea-nongthon C."/>
            <person name="Rodtong S."/>
            <person name="Yongsawatdigul J."/>
            <person name="Steele J.L."/>
            <person name="Liu X.-y."/>
            <person name="Speers J."/>
            <person name="Glasner J.D."/>
            <person name="Neeno-Eckwall E.C."/>
        </authorList>
    </citation>
    <scope>NUCLEOTIDE SEQUENCE [LARGE SCALE GENOMIC DNA]</scope>
    <source>
        <strain evidence="1 2">PMC-11-5</strain>
    </source>
</reference>
<name>A0A091BYZ7_9ENTE</name>
<protein>
    <submittedName>
        <fullName evidence="1">Uncharacterized protein</fullName>
    </submittedName>
</protein>
<gene>
    <name evidence="1" type="ORF">TMUPMC115_2302</name>
</gene>
<comment type="caution">
    <text evidence="1">The sequence shown here is derived from an EMBL/GenBank/DDBJ whole genome shotgun (WGS) entry which is preliminary data.</text>
</comment>
<accession>A0A091BYZ7</accession>
<organism evidence="1 2">
    <name type="scientific">Tetragenococcus muriaticus PMC-11-5</name>
    <dbReference type="NCBI Taxonomy" id="1302649"/>
    <lineage>
        <taxon>Bacteria</taxon>
        <taxon>Bacillati</taxon>
        <taxon>Bacillota</taxon>
        <taxon>Bacilli</taxon>
        <taxon>Lactobacillales</taxon>
        <taxon>Enterococcaceae</taxon>
        <taxon>Tetragenococcus</taxon>
    </lineage>
</organism>
<dbReference type="AlphaFoldDB" id="A0A091BYZ7"/>
<dbReference type="Proteomes" id="UP000029380">
    <property type="component" value="Unassembled WGS sequence"/>
</dbReference>
<evidence type="ECO:0000313" key="2">
    <source>
        <dbReference type="Proteomes" id="UP000029380"/>
    </source>
</evidence>
<sequence length="69" mass="8113">MIKGGVLMYEDEWRECYATKNESIHITRNKLIFQCNEGIALSNHKTEIERIMHALALKLLLLELNSYDF</sequence>
<evidence type="ECO:0000313" key="1">
    <source>
        <dbReference type="EMBL" id="KFN89700.1"/>
    </source>
</evidence>
<dbReference type="EMBL" id="JPVU01000253">
    <property type="protein sequence ID" value="KFN89700.1"/>
    <property type="molecule type" value="Genomic_DNA"/>
</dbReference>